<gene>
    <name evidence="1" type="ORF">AL072_26120</name>
</gene>
<accession>A0AAC8W3W9</accession>
<reference evidence="2" key="1">
    <citation type="submission" date="2015-08" db="EMBL/GenBank/DDBJ databases">
        <title>Complete Genome Sequence of Azospirillum thiophilum BV-S.</title>
        <authorList>
            <person name="Fomenkov A."/>
            <person name="Vincze T."/>
            <person name="Grabovich M."/>
            <person name="Dubinina G."/>
            <person name="Orlova M."/>
            <person name="Belousova E."/>
            <person name="Roberts R.J."/>
        </authorList>
    </citation>
    <scope>NUCLEOTIDE SEQUENCE [LARGE SCALE GENOMIC DNA]</scope>
    <source>
        <strain evidence="2">BV-S</strain>
    </source>
</reference>
<protein>
    <submittedName>
        <fullName evidence="1">Uncharacterized protein</fullName>
    </submittedName>
</protein>
<dbReference type="KEGG" id="ati:AL072_26120"/>
<organism evidence="1 2">
    <name type="scientific">Azospirillum thiophilum</name>
    <dbReference type="NCBI Taxonomy" id="528244"/>
    <lineage>
        <taxon>Bacteria</taxon>
        <taxon>Pseudomonadati</taxon>
        <taxon>Pseudomonadota</taxon>
        <taxon>Alphaproteobacteria</taxon>
        <taxon>Rhodospirillales</taxon>
        <taxon>Azospirillaceae</taxon>
        <taxon>Azospirillum</taxon>
    </lineage>
</organism>
<evidence type="ECO:0000313" key="1">
    <source>
        <dbReference type="EMBL" id="ALG74506.1"/>
    </source>
</evidence>
<dbReference type="Proteomes" id="UP000069935">
    <property type="component" value="Chromosome 5"/>
</dbReference>
<dbReference type="RefSeq" id="WP_045585736.1">
    <property type="nucleotide sequence ID" value="NZ_CP012405.1"/>
</dbReference>
<reference evidence="1 2" key="2">
    <citation type="journal article" date="2016" name="Genome Announc.">
        <title>Complete Genome Sequence of a Strain of Azospirillum thiophilum Isolated from a Sulfide Spring.</title>
        <authorList>
            <person name="Fomenkov A."/>
            <person name="Vincze T."/>
            <person name="Grabovich M."/>
            <person name="Anton B.P."/>
            <person name="Dubinina G."/>
            <person name="Orlova M."/>
            <person name="Belousova E."/>
            <person name="Roberts R.J."/>
        </authorList>
    </citation>
    <scope>NUCLEOTIDE SEQUENCE [LARGE SCALE GENOMIC DNA]</scope>
    <source>
        <strain evidence="1 2">BV-S</strain>
    </source>
</reference>
<sequence>MTAKATVTPLPRSRIAAFDPGLPATERQAHLVAILPPALQDLLARGRTERRPRFGEDGFDGMIELWTPPDGVTAAQAAQARQALEEFSATVLAPVDGDHLLGRVLTLLSHFPAKGLTAEVERMMALDWAEDLGEYPAWTVDAAARLWRRTRKWRPSIAEMRALCEEICAPERALADRLQALAAAAPRPDMRPGNMRPGTLRAMTSGALRRMG</sequence>
<proteinExistence type="predicted"/>
<name>A0AAC8W3W9_9PROT</name>
<evidence type="ECO:0000313" key="2">
    <source>
        <dbReference type="Proteomes" id="UP000069935"/>
    </source>
</evidence>
<keyword evidence="2" id="KW-1185">Reference proteome</keyword>
<dbReference type="EMBL" id="CP012405">
    <property type="protein sequence ID" value="ALG74506.1"/>
    <property type="molecule type" value="Genomic_DNA"/>
</dbReference>
<dbReference type="AlphaFoldDB" id="A0AAC8W3W9"/>